<reference evidence="7" key="1">
    <citation type="submission" date="2019-02" db="EMBL/GenBank/DDBJ databases">
        <authorList>
            <person name="Li S.-H."/>
        </authorList>
    </citation>
    <scope>NUCLEOTIDE SEQUENCE</scope>
    <source>
        <strain evidence="7">IMCC14734</strain>
    </source>
</reference>
<comment type="subcellular location">
    <subcellularLocation>
        <location evidence="1 6">Cytoplasm</location>
        <location evidence="1 6">Nucleoid</location>
    </subcellularLocation>
</comment>
<gene>
    <name evidence="6 7" type="primary">rdgC</name>
    <name evidence="7" type="ORF">EYC98_03210</name>
</gene>
<comment type="similarity">
    <text evidence="2 6">Belongs to the RdgC family.</text>
</comment>
<accession>A0ABT3TC50</accession>
<comment type="caution">
    <text evidence="7">The sequence shown here is derived from an EMBL/GenBank/DDBJ whole genome shotgun (WGS) entry which is preliminary data.</text>
</comment>
<evidence type="ECO:0000256" key="1">
    <source>
        <dbReference type="ARBA" id="ARBA00004453"/>
    </source>
</evidence>
<dbReference type="PANTHER" id="PTHR38103">
    <property type="entry name" value="RECOMBINATION-ASSOCIATED PROTEIN RDGC"/>
    <property type="match status" value="1"/>
</dbReference>
<keyword evidence="5 6" id="KW-0233">DNA recombination</keyword>
<dbReference type="Pfam" id="PF04381">
    <property type="entry name" value="RdgC"/>
    <property type="match status" value="1"/>
</dbReference>
<keyword evidence="4 6" id="KW-0963">Cytoplasm</keyword>
<evidence type="ECO:0000256" key="2">
    <source>
        <dbReference type="ARBA" id="ARBA00008657"/>
    </source>
</evidence>
<dbReference type="InterPro" id="IPR007476">
    <property type="entry name" value="RdgC"/>
</dbReference>
<organism evidence="7 8">
    <name type="scientific">Candidatus Litorirhabdus singularis</name>
    <dbReference type="NCBI Taxonomy" id="2518993"/>
    <lineage>
        <taxon>Bacteria</taxon>
        <taxon>Pseudomonadati</taxon>
        <taxon>Pseudomonadota</taxon>
        <taxon>Gammaproteobacteria</taxon>
        <taxon>Cellvibrionales</taxon>
        <taxon>Halieaceae</taxon>
        <taxon>Candidatus Litorirhabdus</taxon>
    </lineage>
</organism>
<evidence type="ECO:0000313" key="7">
    <source>
        <dbReference type="EMBL" id="MCX2979868.1"/>
    </source>
</evidence>
<dbReference type="PANTHER" id="PTHR38103:SF1">
    <property type="entry name" value="RECOMBINATION-ASSOCIATED PROTEIN RDGC"/>
    <property type="match status" value="1"/>
</dbReference>
<sequence>MWFKNVRAYRLTSPFTLTAEQLHELLQSHTYTPCGKTQPLAIGWVSPLGSSSESLVLAGGGRLLLCARREEKLLPSTVVREQLAEKVEEIEQAEGRKVYRKERLGMKDEIIQDCLPRAFSRSVMIYAYIDTRANWLFVDSSSAARAEELINLLRESVGTLPLLLPQVNHAPAAVMTGWLQHRSIPEDFALAREVEMREPSEEGGVVRCKGVELDGDEVDVHLDAGKQVVKLALQWDEKLQLVLSEDMCLRRLRFADELVAENEDLQDADPAARIDADFALMSDVITELQDRVIDLFGGEAAE</sequence>
<dbReference type="NCBIfam" id="NF001462">
    <property type="entry name" value="PRK00321.1-3"/>
    <property type="match status" value="1"/>
</dbReference>
<evidence type="ECO:0000256" key="5">
    <source>
        <dbReference type="ARBA" id="ARBA00023172"/>
    </source>
</evidence>
<evidence type="ECO:0000256" key="6">
    <source>
        <dbReference type="HAMAP-Rule" id="MF_00194"/>
    </source>
</evidence>
<protein>
    <recommendedName>
        <fullName evidence="3 6">Recombination-associated protein RdgC</fullName>
    </recommendedName>
</protein>
<name>A0ABT3TC50_9GAMM</name>
<evidence type="ECO:0000256" key="3">
    <source>
        <dbReference type="ARBA" id="ARBA00022296"/>
    </source>
</evidence>
<dbReference type="Proteomes" id="UP001143362">
    <property type="component" value="Unassembled WGS sequence"/>
</dbReference>
<evidence type="ECO:0000256" key="4">
    <source>
        <dbReference type="ARBA" id="ARBA00022490"/>
    </source>
</evidence>
<evidence type="ECO:0000313" key="8">
    <source>
        <dbReference type="Proteomes" id="UP001143362"/>
    </source>
</evidence>
<keyword evidence="8" id="KW-1185">Reference proteome</keyword>
<proteinExistence type="inferred from homology"/>
<comment type="function">
    <text evidence="6">May be involved in recombination.</text>
</comment>
<dbReference type="HAMAP" id="MF_00194">
    <property type="entry name" value="RdgC"/>
    <property type="match status" value="1"/>
</dbReference>
<dbReference type="NCBIfam" id="NF001464">
    <property type="entry name" value="PRK00321.1-5"/>
    <property type="match status" value="1"/>
</dbReference>
<dbReference type="RefSeq" id="WP_279243857.1">
    <property type="nucleotide sequence ID" value="NZ_SHNN01000001.1"/>
</dbReference>
<dbReference type="EMBL" id="SHNN01000001">
    <property type="protein sequence ID" value="MCX2979868.1"/>
    <property type="molecule type" value="Genomic_DNA"/>
</dbReference>